<dbReference type="Pfam" id="PF01541">
    <property type="entry name" value="GIY-YIG"/>
    <property type="match status" value="1"/>
</dbReference>
<dbReference type="EMBL" id="BAAAGG010000002">
    <property type="protein sequence ID" value="GAA0752024.1"/>
    <property type="molecule type" value="Genomic_DNA"/>
</dbReference>
<comment type="caution">
    <text evidence="3">The sequence shown here is derived from an EMBL/GenBank/DDBJ whole genome shotgun (WGS) entry which is preliminary data.</text>
</comment>
<evidence type="ECO:0000259" key="2">
    <source>
        <dbReference type="PROSITE" id="PS50164"/>
    </source>
</evidence>
<gene>
    <name evidence="3" type="ORF">GCM10009433_02730</name>
</gene>
<dbReference type="InterPro" id="IPR000305">
    <property type="entry name" value="GIY-YIG_endonuc"/>
</dbReference>
<dbReference type="InterPro" id="IPR035901">
    <property type="entry name" value="GIY-YIG_endonuc_sf"/>
</dbReference>
<proteinExistence type="inferred from homology"/>
<feature type="domain" description="GIY-YIG" evidence="2">
    <location>
        <begin position="1"/>
        <end position="77"/>
    </location>
</feature>
<dbReference type="CDD" id="cd10449">
    <property type="entry name" value="GIY-YIG_SLX1_like"/>
    <property type="match status" value="1"/>
</dbReference>
<evidence type="ECO:0000313" key="3">
    <source>
        <dbReference type="EMBL" id="GAA0752024.1"/>
    </source>
</evidence>
<dbReference type="PANTHER" id="PTHR34477:SF1">
    <property type="entry name" value="UPF0213 PROTEIN YHBQ"/>
    <property type="match status" value="1"/>
</dbReference>
<reference evidence="3 4" key="1">
    <citation type="journal article" date="2019" name="Int. J. Syst. Evol. Microbiol.">
        <title>The Global Catalogue of Microorganisms (GCM) 10K type strain sequencing project: providing services to taxonomists for standard genome sequencing and annotation.</title>
        <authorList>
            <consortium name="The Broad Institute Genomics Platform"/>
            <consortium name="The Broad Institute Genome Sequencing Center for Infectious Disease"/>
            <person name="Wu L."/>
            <person name="Ma J."/>
        </authorList>
    </citation>
    <scope>NUCLEOTIDE SEQUENCE [LARGE SCALE GENOMIC DNA]</scope>
    <source>
        <strain evidence="3 4">JCM 16231</strain>
    </source>
</reference>
<dbReference type="PANTHER" id="PTHR34477">
    <property type="entry name" value="UPF0213 PROTEIN YHBQ"/>
    <property type="match status" value="1"/>
</dbReference>
<comment type="similarity">
    <text evidence="1">Belongs to the UPF0213 family.</text>
</comment>
<organism evidence="3 4">
    <name type="scientific">Psychroflexus lacisalsi</name>
    <dbReference type="NCBI Taxonomy" id="503928"/>
    <lineage>
        <taxon>Bacteria</taxon>
        <taxon>Pseudomonadati</taxon>
        <taxon>Bacteroidota</taxon>
        <taxon>Flavobacteriia</taxon>
        <taxon>Flavobacteriales</taxon>
        <taxon>Flavobacteriaceae</taxon>
        <taxon>Psychroflexus</taxon>
    </lineage>
</organism>
<sequence length="94" mass="11346">MTYSVYILNSEKLDRFYIGFTSNLEKRLEFHLNAESHKFTSKAKDWEIYLKIECKSKEQALAIEKHIKKMKSKVYIQNLKKYSEMKIKLLDKYS</sequence>
<dbReference type="SUPFAM" id="SSF82771">
    <property type="entry name" value="GIY-YIG endonuclease"/>
    <property type="match status" value="1"/>
</dbReference>
<evidence type="ECO:0000313" key="4">
    <source>
        <dbReference type="Proteomes" id="UP001500185"/>
    </source>
</evidence>
<protein>
    <recommendedName>
        <fullName evidence="2">GIY-YIG domain-containing protein</fullName>
    </recommendedName>
</protein>
<evidence type="ECO:0000256" key="1">
    <source>
        <dbReference type="ARBA" id="ARBA00007435"/>
    </source>
</evidence>
<keyword evidence="4" id="KW-1185">Reference proteome</keyword>
<dbReference type="InterPro" id="IPR050190">
    <property type="entry name" value="UPF0213_domain"/>
</dbReference>
<dbReference type="PROSITE" id="PS50164">
    <property type="entry name" value="GIY_YIG"/>
    <property type="match status" value="1"/>
</dbReference>
<accession>A0ABN1K1D1</accession>
<name>A0ABN1K1D1_9FLAO</name>
<dbReference type="Gene3D" id="3.40.1440.10">
    <property type="entry name" value="GIY-YIG endonuclease"/>
    <property type="match status" value="1"/>
</dbReference>
<dbReference type="Proteomes" id="UP001500185">
    <property type="component" value="Unassembled WGS sequence"/>
</dbReference>
<dbReference type="RefSeq" id="WP_224455220.1">
    <property type="nucleotide sequence ID" value="NZ_BAAAGG010000002.1"/>
</dbReference>